<gene>
    <name evidence="2" type="ORF">D5086_0000124110</name>
</gene>
<evidence type="ECO:0000313" key="2">
    <source>
        <dbReference type="EMBL" id="TKS06470.1"/>
    </source>
</evidence>
<feature type="chain" id="PRO_5020211644" evidence="1">
    <location>
        <begin position="19"/>
        <end position="107"/>
    </location>
</feature>
<sequence>MQVLLTFVIIQSLSSIESLQYTFLEATAPAHHSEAACATLPPSFSALLSDSCTEHSAATLAPLPASISAHLSCSCTKAKQEPVTMPLPCDPSFQIRGCMTGSSFNGQ</sequence>
<accession>A0A4U5Q850</accession>
<comment type="caution">
    <text evidence="2">The sequence shown here is derived from an EMBL/GenBank/DDBJ whole genome shotgun (WGS) entry which is preliminary data.</text>
</comment>
<reference evidence="2" key="1">
    <citation type="submission" date="2018-10" db="EMBL/GenBank/DDBJ databases">
        <title>Population genomic analysis revealed the cold adaptation of white poplar.</title>
        <authorList>
            <person name="Liu Y.-J."/>
        </authorList>
    </citation>
    <scope>NUCLEOTIDE SEQUENCE [LARGE SCALE GENOMIC DNA]</scope>
    <source>
        <strain evidence="2">PAL-ZL1</strain>
    </source>
</reference>
<organism evidence="2">
    <name type="scientific">Populus alba</name>
    <name type="common">White poplar</name>
    <dbReference type="NCBI Taxonomy" id="43335"/>
    <lineage>
        <taxon>Eukaryota</taxon>
        <taxon>Viridiplantae</taxon>
        <taxon>Streptophyta</taxon>
        <taxon>Embryophyta</taxon>
        <taxon>Tracheophyta</taxon>
        <taxon>Spermatophyta</taxon>
        <taxon>Magnoliopsida</taxon>
        <taxon>eudicotyledons</taxon>
        <taxon>Gunneridae</taxon>
        <taxon>Pentapetalae</taxon>
        <taxon>rosids</taxon>
        <taxon>fabids</taxon>
        <taxon>Malpighiales</taxon>
        <taxon>Salicaceae</taxon>
        <taxon>Saliceae</taxon>
        <taxon>Populus</taxon>
    </lineage>
</organism>
<proteinExistence type="predicted"/>
<dbReference type="EMBL" id="RCHU01000353">
    <property type="protein sequence ID" value="TKS06470.1"/>
    <property type="molecule type" value="Genomic_DNA"/>
</dbReference>
<keyword evidence="1" id="KW-0732">Signal</keyword>
<name>A0A4U5Q850_POPAL</name>
<feature type="signal peptide" evidence="1">
    <location>
        <begin position="1"/>
        <end position="18"/>
    </location>
</feature>
<protein>
    <submittedName>
        <fullName evidence="2">Uncharacterized protein</fullName>
    </submittedName>
</protein>
<evidence type="ECO:0000256" key="1">
    <source>
        <dbReference type="SAM" id="SignalP"/>
    </source>
</evidence>
<dbReference type="AlphaFoldDB" id="A0A4U5Q850"/>